<dbReference type="RefSeq" id="WP_114695513.1">
    <property type="nucleotide sequence ID" value="NZ_QQOH01000002.1"/>
</dbReference>
<evidence type="ECO:0000256" key="1">
    <source>
        <dbReference type="SAM" id="Phobius"/>
    </source>
</evidence>
<dbReference type="EMBL" id="QQOH01000002">
    <property type="protein sequence ID" value="RDE22879.1"/>
    <property type="molecule type" value="Genomic_DNA"/>
</dbReference>
<evidence type="ECO:0000313" key="3">
    <source>
        <dbReference type="Proteomes" id="UP000253769"/>
    </source>
</evidence>
<feature type="transmembrane region" description="Helical" evidence="1">
    <location>
        <begin position="14"/>
        <end position="32"/>
    </location>
</feature>
<keyword evidence="3" id="KW-1185">Reference proteome</keyword>
<keyword evidence="1" id="KW-1133">Transmembrane helix</keyword>
<sequence>MDDTIVTLRMIERITVVLIAGVSIFFGYRLFFHLPFERSHEGQLELPGVKIVLSRVGPGIFFAAFGSLVLYYSLTTPIKVSLPTANTTPVNSTESATAQANTPVPVASFTGISGSNAETGAGQATPQQRNRALTSIEALNCAQQLLPADLDPIQQDQLALALIDAKRALLLSVWNEDDWGPTELLGNAGPTPEAPFQLRSLFNATAAECQ</sequence>
<reference evidence="2 3" key="1">
    <citation type="submission" date="2018-07" db="EMBL/GenBank/DDBJ databases">
        <title>Motiliproteus coralliicola sp. nov., a bacterium isolated from Coral.</title>
        <authorList>
            <person name="Wang G."/>
        </authorList>
    </citation>
    <scope>NUCLEOTIDE SEQUENCE [LARGE SCALE GENOMIC DNA]</scope>
    <source>
        <strain evidence="2 3">C34</strain>
    </source>
</reference>
<evidence type="ECO:0000313" key="2">
    <source>
        <dbReference type="EMBL" id="RDE22879.1"/>
    </source>
</evidence>
<dbReference type="OrthoDB" id="6163695at2"/>
<feature type="transmembrane region" description="Helical" evidence="1">
    <location>
        <begin position="52"/>
        <end position="74"/>
    </location>
</feature>
<organism evidence="2 3">
    <name type="scientific">Motiliproteus coralliicola</name>
    <dbReference type="NCBI Taxonomy" id="2283196"/>
    <lineage>
        <taxon>Bacteria</taxon>
        <taxon>Pseudomonadati</taxon>
        <taxon>Pseudomonadota</taxon>
        <taxon>Gammaproteobacteria</taxon>
        <taxon>Oceanospirillales</taxon>
        <taxon>Oceanospirillaceae</taxon>
        <taxon>Motiliproteus</taxon>
    </lineage>
</organism>
<accession>A0A369WP84</accession>
<protein>
    <submittedName>
        <fullName evidence="2">Uncharacterized protein</fullName>
    </submittedName>
</protein>
<name>A0A369WP84_9GAMM</name>
<dbReference type="Proteomes" id="UP000253769">
    <property type="component" value="Unassembled WGS sequence"/>
</dbReference>
<dbReference type="AlphaFoldDB" id="A0A369WP84"/>
<proteinExistence type="predicted"/>
<keyword evidence="1" id="KW-0472">Membrane</keyword>
<gene>
    <name evidence="2" type="ORF">DV711_09980</name>
</gene>
<keyword evidence="1" id="KW-0812">Transmembrane</keyword>
<comment type="caution">
    <text evidence="2">The sequence shown here is derived from an EMBL/GenBank/DDBJ whole genome shotgun (WGS) entry which is preliminary data.</text>
</comment>